<evidence type="ECO:0000259" key="7">
    <source>
        <dbReference type="PROSITE" id="PS51192"/>
    </source>
</evidence>
<dbReference type="Proteomes" id="UP000521943">
    <property type="component" value="Unassembled WGS sequence"/>
</dbReference>
<proteinExistence type="inferred from homology"/>
<dbReference type="Gene3D" id="3.40.50.300">
    <property type="entry name" value="P-loop containing nucleotide triphosphate hydrolases"/>
    <property type="match status" value="2"/>
</dbReference>
<evidence type="ECO:0000256" key="6">
    <source>
        <dbReference type="SAM" id="MobiDB-lite"/>
    </source>
</evidence>
<dbReference type="GO" id="GO:0005694">
    <property type="term" value="C:chromosome"/>
    <property type="evidence" value="ECO:0007669"/>
    <property type="project" value="TreeGrafter"/>
</dbReference>
<dbReference type="Pfam" id="PF00271">
    <property type="entry name" value="Helicase_C"/>
    <property type="match status" value="1"/>
</dbReference>
<dbReference type="Pfam" id="PF00270">
    <property type="entry name" value="DEAD"/>
    <property type="match status" value="1"/>
</dbReference>
<dbReference type="GO" id="GO:0043138">
    <property type="term" value="F:3'-5' DNA helicase activity"/>
    <property type="evidence" value="ECO:0007669"/>
    <property type="project" value="UniProtKB-EC"/>
</dbReference>
<reference evidence="9 10" key="1">
    <citation type="submission" date="2020-07" db="EMBL/GenBank/DDBJ databases">
        <title>Comparative genomics of pyrophilous fungi reveals a link between fire events and developmental genes.</title>
        <authorList>
            <consortium name="DOE Joint Genome Institute"/>
            <person name="Steindorff A.S."/>
            <person name="Carver A."/>
            <person name="Calhoun S."/>
            <person name="Stillman K."/>
            <person name="Liu H."/>
            <person name="Lipzen A."/>
            <person name="Pangilinan J."/>
            <person name="Labutti K."/>
            <person name="Bruns T.D."/>
            <person name="Grigoriev I.V."/>
        </authorList>
    </citation>
    <scope>NUCLEOTIDE SEQUENCE [LARGE SCALE GENOMIC DNA]</scope>
    <source>
        <strain evidence="9 10">CBS 144469</strain>
    </source>
</reference>
<evidence type="ECO:0000256" key="3">
    <source>
        <dbReference type="ARBA" id="ARBA00022840"/>
    </source>
</evidence>
<evidence type="ECO:0000256" key="5">
    <source>
        <dbReference type="ARBA" id="ARBA00034808"/>
    </source>
</evidence>
<gene>
    <name evidence="9" type="ORF">DFP72DRAFT_934286</name>
</gene>
<keyword evidence="9" id="KW-0378">Hydrolase</keyword>
<evidence type="ECO:0000256" key="1">
    <source>
        <dbReference type="ARBA" id="ARBA00005446"/>
    </source>
</evidence>
<evidence type="ECO:0000256" key="4">
    <source>
        <dbReference type="ARBA" id="ARBA00034617"/>
    </source>
</evidence>
<dbReference type="SUPFAM" id="SSF52540">
    <property type="entry name" value="P-loop containing nucleoside triphosphate hydrolases"/>
    <property type="match status" value="1"/>
</dbReference>
<comment type="catalytic activity">
    <reaction evidence="4">
        <text>Couples ATP hydrolysis with the unwinding of duplex DNA by translocating in the 3'-5' direction.</text>
        <dbReference type="EC" id="5.6.2.4"/>
    </reaction>
</comment>
<dbReference type="InterPro" id="IPR027417">
    <property type="entry name" value="P-loop_NTPase"/>
</dbReference>
<dbReference type="GO" id="GO:0009378">
    <property type="term" value="F:four-way junction helicase activity"/>
    <property type="evidence" value="ECO:0007669"/>
    <property type="project" value="TreeGrafter"/>
</dbReference>
<dbReference type="EC" id="5.6.2.4" evidence="5"/>
<comment type="caution">
    <text evidence="9">The sequence shown here is derived from an EMBL/GenBank/DDBJ whole genome shotgun (WGS) entry which is preliminary data.</text>
</comment>
<dbReference type="PANTHER" id="PTHR13710:SF154">
    <property type="entry name" value="RECQ HELICASE, PUTATIVE (AFU_ORTHOLOGUE AFUA_6G14720)-RELATED"/>
    <property type="match status" value="1"/>
</dbReference>
<feature type="domain" description="Helicase ATP-binding" evidence="7">
    <location>
        <begin position="138"/>
        <end position="309"/>
    </location>
</feature>
<accession>A0A8H6HAA8</accession>
<keyword evidence="10" id="KW-1185">Reference proteome</keyword>
<organism evidence="9 10">
    <name type="scientific">Ephemerocybe angulata</name>
    <dbReference type="NCBI Taxonomy" id="980116"/>
    <lineage>
        <taxon>Eukaryota</taxon>
        <taxon>Fungi</taxon>
        <taxon>Dikarya</taxon>
        <taxon>Basidiomycota</taxon>
        <taxon>Agaricomycotina</taxon>
        <taxon>Agaricomycetes</taxon>
        <taxon>Agaricomycetidae</taxon>
        <taxon>Agaricales</taxon>
        <taxon>Agaricineae</taxon>
        <taxon>Psathyrellaceae</taxon>
        <taxon>Ephemerocybe</taxon>
    </lineage>
</organism>
<evidence type="ECO:0000313" key="9">
    <source>
        <dbReference type="EMBL" id="KAF6743279.1"/>
    </source>
</evidence>
<dbReference type="InterPro" id="IPR011545">
    <property type="entry name" value="DEAD/DEAH_box_helicase_dom"/>
</dbReference>
<keyword evidence="9" id="KW-0347">Helicase</keyword>
<comment type="similarity">
    <text evidence="1">Belongs to the helicase family. RecQ subfamily.</text>
</comment>
<protein>
    <recommendedName>
        <fullName evidence="5">DNA 3'-5' helicase</fullName>
        <ecNumber evidence="5">5.6.2.4</ecNumber>
    </recommendedName>
</protein>
<dbReference type="InterPro" id="IPR001650">
    <property type="entry name" value="Helicase_C-like"/>
</dbReference>
<evidence type="ECO:0000313" key="10">
    <source>
        <dbReference type="Proteomes" id="UP000521943"/>
    </source>
</evidence>
<dbReference type="GO" id="GO:0000724">
    <property type="term" value="P:double-strand break repair via homologous recombination"/>
    <property type="evidence" value="ECO:0007669"/>
    <property type="project" value="TreeGrafter"/>
</dbReference>
<feature type="compositionally biased region" description="Polar residues" evidence="6">
    <location>
        <begin position="30"/>
        <end position="41"/>
    </location>
</feature>
<dbReference type="PANTHER" id="PTHR13710">
    <property type="entry name" value="DNA HELICASE RECQ FAMILY MEMBER"/>
    <property type="match status" value="1"/>
</dbReference>
<dbReference type="SMART" id="SM00487">
    <property type="entry name" value="DEXDc"/>
    <property type="match status" value="1"/>
</dbReference>
<dbReference type="EMBL" id="JACGCI010000150">
    <property type="protein sequence ID" value="KAF6743279.1"/>
    <property type="molecule type" value="Genomic_DNA"/>
</dbReference>
<dbReference type="GO" id="GO:0005737">
    <property type="term" value="C:cytoplasm"/>
    <property type="evidence" value="ECO:0007669"/>
    <property type="project" value="TreeGrafter"/>
</dbReference>
<dbReference type="InterPro" id="IPR014001">
    <property type="entry name" value="Helicase_ATP-bd"/>
</dbReference>
<dbReference type="PROSITE" id="PS51194">
    <property type="entry name" value="HELICASE_CTER"/>
    <property type="match status" value="1"/>
</dbReference>
<dbReference type="GO" id="GO:0003676">
    <property type="term" value="F:nucleic acid binding"/>
    <property type="evidence" value="ECO:0007669"/>
    <property type="project" value="InterPro"/>
</dbReference>
<dbReference type="GO" id="GO:0005524">
    <property type="term" value="F:ATP binding"/>
    <property type="evidence" value="ECO:0007669"/>
    <property type="project" value="UniProtKB-KW"/>
</dbReference>
<evidence type="ECO:0000259" key="8">
    <source>
        <dbReference type="PROSITE" id="PS51194"/>
    </source>
</evidence>
<keyword evidence="2" id="KW-0547">Nucleotide-binding</keyword>
<name>A0A8H6HAA8_9AGAR</name>
<evidence type="ECO:0000256" key="2">
    <source>
        <dbReference type="ARBA" id="ARBA00022741"/>
    </source>
</evidence>
<dbReference type="SMART" id="SM00490">
    <property type="entry name" value="HELICc"/>
    <property type="match status" value="1"/>
</dbReference>
<feature type="domain" description="Helicase C-terminal" evidence="8">
    <location>
        <begin position="340"/>
        <end position="489"/>
    </location>
</feature>
<dbReference type="AlphaFoldDB" id="A0A8H6HAA8"/>
<feature type="region of interest" description="Disordered" evidence="6">
    <location>
        <begin position="1"/>
        <end position="46"/>
    </location>
</feature>
<dbReference type="PROSITE" id="PS51192">
    <property type="entry name" value="HELICASE_ATP_BIND_1"/>
    <property type="match status" value="1"/>
</dbReference>
<keyword evidence="3" id="KW-0067">ATP-binding</keyword>
<sequence length="671" mass="75157">MSSTPNTPIWPPIRAKRPRITDENEAPHSTPRTPQTPTPGSHRTPVDLEVLRLDTRNTSSAKKQFQNGFEKTPKPIPFKAYQLNSSKALRNKPFAFPVLQRLSPMEPLSTVQWNQLAHHHKLLHEPHRLRDYQVEGANWIIGRKSDLCVVAPTGAGKSTLWMLPLLAQKGGVSLVIVPFTSLGVQGENRHQNLAISATFLHSGNSETRILERIAKISEMHVVYVCPEMLETPAVARILHSASFQAQLSAVYIDEAHVVHESVSWRPSYGRLYLLRQVLGTRIPLVIMSATLPPRYRDSLTVHAGLRPQYHLINLGNFREELRTIVKLMQHAASSFLDLLFIFDLAATTTIIIYCDNLETLTEMFWWIYKHLISSRLPVSWLDILHAGLSETHQRQCIEGVSSGRVKILLGSEKIGAGMDFPSVGLVIQYQCRGLSIVRWEQRRGRGARREGETAAGIILVEKSMAGKIEGSPTVTTPKSEDPGLVDLVQTDRCLQHCTDKWLDNPDRGDSLPCPRCSNCNPSLRDFTNHYTFMLEDFHKAPGKNSVSDTAAQKIHKALVKWRMETWKSSWRDDWPSYGPEDLVSTADLQALAERALNITTIDNIDSIASIAHLHELGPSLLTAISTAARRFCGEQDVVDAQPPLRVEVDIPAALRWQEPQNADSIQAANSK</sequence>
<dbReference type="OrthoDB" id="10261556at2759"/>